<feature type="region of interest" description="Disordered" evidence="2">
    <location>
        <begin position="912"/>
        <end position="933"/>
    </location>
</feature>
<name>A0A0C9ULB6_SPHS4</name>
<protein>
    <submittedName>
        <fullName evidence="3">Uncharacterized protein</fullName>
    </submittedName>
</protein>
<dbReference type="InterPro" id="IPR011990">
    <property type="entry name" value="TPR-like_helical_dom_sf"/>
</dbReference>
<evidence type="ECO:0000256" key="1">
    <source>
        <dbReference type="ARBA" id="ARBA00022737"/>
    </source>
</evidence>
<dbReference type="Gene3D" id="1.25.40.10">
    <property type="entry name" value="Tetratricopeptide repeat domain"/>
    <property type="match status" value="1"/>
</dbReference>
<evidence type="ECO:0000313" key="4">
    <source>
        <dbReference type="Proteomes" id="UP000054279"/>
    </source>
</evidence>
<organism evidence="3 4">
    <name type="scientific">Sphaerobolus stellatus (strain SS14)</name>
    <dbReference type="NCBI Taxonomy" id="990650"/>
    <lineage>
        <taxon>Eukaryota</taxon>
        <taxon>Fungi</taxon>
        <taxon>Dikarya</taxon>
        <taxon>Basidiomycota</taxon>
        <taxon>Agaricomycotina</taxon>
        <taxon>Agaricomycetes</taxon>
        <taxon>Phallomycetidae</taxon>
        <taxon>Geastrales</taxon>
        <taxon>Sphaerobolaceae</taxon>
        <taxon>Sphaerobolus</taxon>
    </lineage>
</organism>
<dbReference type="PANTHER" id="PTHR47942:SF63">
    <property type="entry name" value="PENTATRICOPEPTIDE REPEAT-CONTAINING PROTEIN"/>
    <property type="match status" value="1"/>
</dbReference>
<keyword evidence="4" id="KW-1185">Reference proteome</keyword>
<keyword evidence="1" id="KW-0677">Repeat</keyword>
<accession>A0A0C9ULB6</accession>
<dbReference type="EMBL" id="KN837387">
    <property type="protein sequence ID" value="KIJ26030.1"/>
    <property type="molecule type" value="Genomic_DNA"/>
</dbReference>
<evidence type="ECO:0000256" key="2">
    <source>
        <dbReference type="SAM" id="MobiDB-lite"/>
    </source>
</evidence>
<proteinExistence type="predicted"/>
<dbReference type="HOGENOM" id="CLU_017726_0_0_1"/>
<evidence type="ECO:0000313" key="3">
    <source>
        <dbReference type="EMBL" id="KIJ26030.1"/>
    </source>
</evidence>
<reference evidence="3 4" key="1">
    <citation type="submission" date="2014-06" db="EMBL/GenBank/DDBJ databases">
        <title>Evolutionary Origins and Diversification of the Mycorrhizal Mutualists.</title>
        <authorList>
            <consortium name="DOE Joint Genome Institute"/>
            <consortium name="Mycorrhizal Genomics Consortium"/>
            <person name="Kohler A."/>
            <person name="Kuo A."/>
            <person name="Nagy L.G."/>
            <person name="Floudas D."/>
            <person name="Copeland A."/>
            <person name="Barry K.W."/>
            <person name="Cichocki N."/>
            <person name="Veneault-Fourrey C."/>
            <person name="LaButti K."/>
            <person name="Lindquist E.A."/>
            <person name="Lipzen A."/>
            <person name="Lundell T."/>
            <person name="Morin E."/>
            <person name="Murat C."/>
            <person name="Riley R."/>
            <person name="Ohm R."/>
            <person name="Sun H."/>
            <person name="Tunlid A."/>
            <person name="Henrissat B."/>
            <person name="Grigoriev I.V."/>
            <person name="Hibbett D.S."/>
            <person name="Martin F."/>
        </authorList>
    </citation>
    <scope>NUCLEOTIDE SEQUENCE [LARGE SCALE GENOMIC DNA]</scope>
    <source>
        <strain evidence="3 4">SS14</strain>
    </source>
</reference>
<dbReference type="OrthoDB" id="2554293at2759"/>
<sequence>MHGIFPPPCIRFALANGSRGLPTPRPSPYSIGFVASASRFSSTFAHSTSGAALTAAQITRTAASSIRTAVREGKPRDAVAVTRSLLSTGHNGARTRPFHSSVHLKSFSIKEKLPSRLASHALVHALIREGLLMDAAAEVREMIAHGHRFHSRTVGTTISLLCNPSAPLGEGHVSPSHPTAEFTARPDDLEAARLLLTESTRLPPGPRQAFGILMTARQYRRERSQEMFSRLVDACLLQGEILLATLLFVLMIKDWQVRNVVRASKRQIEACLDSATDEASVERTEKQLINLGFPNLEMSKHLKSYCRSFVPFPSRSLLETILDHLDHHILTRNTADRTRLESIESMLLLAELLREGSLPWGNVGRLIRTLQTCPSSPEVTAGIRRQGQYMDVTVYEEVHNILQDLCLRPPDEAHKPTLDNPRLMPPLDVPSYNAMLRYSLRHRLSLKLANNLLEHMSKRREPPLSPNMQTYNTLLRASTLINRNDLAADVLDRLRERPENLQHPIVLSGSRNGACLDLRAPTKREIQEGSGYVPGFRRRIKEESLLIPPIDPSQVYAMDKCSIASYITHLVAIGRPDVAGELVFQLFPELDIQLGGFNNQAQALRNRCIARGVEYGPYVFSALLNALRKAGKTGLLERVWHLARQAERASWDLAGQPGQPEPWRLSIHAYTCVLQCYGDESRKGLMLIRGSLYEPPVLPQGESQRGQGRIYVQGWAYYLIRTQARYQGFVAPEMALRREASRKSGLLFYKTMQQEAVSVWQAFKRTLPESYPDDLMPLLRVQTPIPDEYFFNALLDIFGRRPHMQARRRSGRHSRWERKLRIARDNYARHGVLCNSYDPILLDVAKDMAAYGYELPVGFHRISFGHGYARHNVQKDMPKRTKVIPYAYPPTTPKSNQVFSLPVVKERGLPLYRTSRPPRSLKQRRKKRNTYKI</sequence>
<dbReference type="AlphaFoldDB" id="A0A0C9ULB6"/>
<gene>
    <name evidence="3" type="ORF">M422DRAFT_71992</name>
</gene>
<dbReference type="PANTHER" id="PTHR47942">
    <property type="entry name" value="TETRATRICOPEPTIDE REPEAT (TPR)-LIKE SUPERFAMILY PROTEIN-RELATED"/>
    <property type="match status" value="1"/>
</dbReference>
<feature type="compositionally biased region" description="Basic residues" evidence="2">
    <location>
        <begin position="919"/>
        <end position="933"/>
    </location>
</feature>
<dbReference type="Proteomes" id="UP000054279">
    <property type="component" value="Unassembled WGS sequence"/>
</dbReference>
<dbReference type="InterPro" id="IPR051222">
    <property type="entry name" value="PPR/CCM1_RNA-binding"/>
</dbReference>